<name>A0ABQ9B2F9_9ROSI</name>
<evidence type="ECO:0000313" key="2">
    <source>
        <dbReference type="Proteomes" id="UP001141253"/>
    </source>
</evidence>
<gene>
    <name evidence="1" type="ORF">OIU77_003366</name>
</gene>
<dbReference type="EMBL" id="JAPFFI010000014">
    <property type="protein sequence ID" value="KAJ6366968.1"/>
    <property type="molecule type" value="Genomic_DNA"/>
</dbReference>
<evidence type="ECO:0000313" key="1">
    <source>
        <dbReference type="EMBL" id="KAJ6366968.1"/>
    </source>
</evidence>
<proteinExistence type="predicted"/>
<reference evidence="1" key="2">
    <citation type="journal article" date="2023" name="Int. J. Mol. Sci.">
        <title>De Novo Assembly and Annotation of 11 Diverse Shrub Willow (Salix) Genomes Reveals Novel Gene Organization in Sex-Linked Regions.</title>
        <authorList>
            <person name="Hyden B."/>
            <person name="Feng K."/>
            <person name="Yates T.B."/>
            <person name="Jawdy S."/>
            <person name="Cereghino C."/>
            <person name="Smart L.B."/>
            <person name="Muchero W."/>
        </authorList>
    </citation>
    <scope>NUCLEOTIDE SEQUENCE</scope>
    <source>
        <tissue evidence="1">Shoot tip</tissue>
    </source>
</reference>
<reference evidence="1" key="1">
    <citation type="submission" date="2022-10" db="EMBL/GenBank/DDBJ databases">
        <authorList>
            <person name="Hyden B.L."/>
            <person name="Feng K."/>
            <person name="Yates T."/>
            <person name="Jawdy S."/>
            <person name="Smart L.B."/>
            <person name="Muchero W."/>
        </authorList>
    </citation>
    <scope>NUCLEOTIDE SEQUENCE</scope>
    <source>
        <tissue evidence="1">Shoot tip</tissue>
    </source>
</reference>
<sequence length="159" mass="17846">MTRQTKWEWPEASTVDMSQFSLILVVEDGSVASISVEKLEMLNQVWVGMGSISGFEMTISLSENTETSSYLKRRQLSSNQVPNCLEDMVPDGAIVAIQDVHQHLYFAVEERESKNSLTGVIHYSLVGEKTLFRALLLARLGYCIGLTNNENLHPFSYVV</sequence>
<accession>A0ABQ9B2F9</accession>
<dbReference type="Proteomes" id="UP001141253">
    <property type="component" value="Chromosome 7"/>
</dbReference>
<protein>
    <submittedName>
        <fullName evidence="1">Uncharacterized protein</fullName>
    </submittedName>
</protein>
<keyword evidence="2" id="KW-1185">Reference proteome</keyword>
<comment type="caution">
    <text evidence="1">The sequence shown here is derived from an EMBL/GenBank/DDBJ whole genome shotgun (WGS) entry which is preliminary data.</text>
</comment>
<organism evidence="1 2">
    <name type="scientific">Salix suchowensis</name>
    <dbReference type="NCBI Taxonomy" id="1278906"/>
    <lineage>
        <taxon>Eukaryota</taxon>
        <taxon>Viridiplantae</taxon>
        <taxon>Streptophyta</taxon>
        <taxon>Embryophyta</taxon>
        <taxon>Tracheophyta</taxon>
        <taxon>Spermatophyta</taxon>
        <taxon>Magnoliopsida</taxon>
        <taxon>eudicotyledons</taxon>
        <taxon>Gunneridae</taxon>
        <taxon>Pentapetalae</taxon>
        <taxon>rosids</taxon>
        <taxon>fabids</taxon>
        <taxon>Malpighiales</taxon>
        <taxon>Salicaceae</taxon>
        <taxon>Saliceae</taxon>
        <taxon>Salix</taxon>
    </lineage>
</organism>